<feature type="domain" description="IstB-like ATP-binding" evidence="1">
    <location>
        <begin position="2"/>
        <end position="31"/>
    </location>
</feature>
<feature type="non-terminal residue" evidence="2">
    <location>
        <position position="1"/>
    </location>
</feature>
<dbReference type="GO" id="GO:0005524">
    <property type="term" value="F:ATP binding"/>
    <property type="evidence" value="ECO:0007669"/>
    <property type="project" value="InterPro"/>
</dbReference>
<evidence type="ECO:0000313" key="2">
    <source>
        <dbReference type="EMBL" id="GAH68821.1"/>
    </source>
</evidence>
<dbReference type="EMBL" id="BARU01028278">
    <property type="protein sequence ID" value="GAH68821.1"/>
    <property type="molecule type" value="Genomic_DNA"/>
</dbReference>
<sequence length="50" mass="5934">PTIADAILDRLVHSSHRIELEGESMRKKHKNNLILYEIFMRKREMKKLSG</sequence>
<dbReference type="InterPro" id="IPR002611">
    <property type="entry name" value="IstB_ATP-bd"/>
</dbReference>
<comment type="caution">
    <text evidence="2">The sequence shown here is derived from an EMBL/GenBank/DDBJ whole genome shotgun (WGS) entry which is preliminary data.</text>
</comment>
<dbReference type="AlphaFoldDB" id="X1HF31"/>
<organism evidence="2">
    <name type="scientific">marine sediment metagenome</name>
    <dbReference type="NCBI Taxonomy" id="412755"/>
    <lineage>
        <taxon>unclassified sequences</taxon>
        <taxon>metagenomes</taxon>
        <taxon>ecological metagenomes</taxon>
    </lineage>
</organism>
<dbReference type="Pfam" id="PF01695">
    <property type="entry name" value="IstB_IS21"/>
    <property type="match status" value="1"/>
</dbReference>
<gene>
    <name evidence="2" type="ORF">S03H2_45166</name>
</gene>
<evidence type="ECO:0000259" key="1">
    <source>
        <dbReference type="Pfam" id="PF01695"/>
    </source>
</evidence>
<proteinExistence type="predicted"/>
<reference evidence="2" key="1">
    <citation type="journal article" date="2014" name="Front. Microbiol.">
        <title>High frequency of phylogenetically diverse reductive dehalogenase-homologous genes in deep subseafloor sedimentary metagenomes.</title>
        <authorList>
            <person name="Kawai M."/>
            <person name="Futagami T."/>
            <person name="Toyoda A."/>
            <person name="Takaki Y."/>
            <person name="Nishi S."/>
            <person name="Hori S."/>
            <person name="Arai W."/>
            <person name="Tsubouchi T."/>
            <person name="Morono Y."/>
            <person name="Uchiyama I."/>
            <person name="Ito T."/>
            <person name="Fujiyama A."/>
            <person name="Inagaki F."/>
            <person name="Takami H."/>
        </authorList>
    </citation>
    <scope>NUCLEOTIDE SEQUENCE</scope>
    <source>
        <strain evidence="2">Expedition CK06-06</strain>
    </source>
</reference>
<protein>
    <recommendedName>
        <fullName evidence="1">IstB-like ATP-binding domain-containing protein</fullName>
    </recommendedName>
</protein>
<name>X1HF31_9ZZZZ</name>
<accession>X1HF31</accession>